<dbReference type="RefSeq" id="WP_017036400.1">
    <property type="nucleotide sequence ID" value="NZ_AJYQ02000057.1"/>
</dbReference>
<dbReference type="STRING" id="1187848.A1QO_05370"/>
<sequence length="138" mass="15347">MELGTNMEQLGASMEQRFALLLQANAISQRAHNGGLQALALIDKELGLPHDNEQYQMALTHLCRAADRIWQGDAIKEGLDSEVLDEIYEDSDVDIVLNLHSKVLSSMDLNAVPTAEESFMIANIYSLYQVGKTLQNQE</sequence>
<dbReference type="AlphaFoldDB" id="A0A1E5BH78"/>
<evidence type="ECO:0000313" key="1">
    <source>
        <dbReference type="EMBL" id="OEE36141.1"/>
    </source>
</evidence>
<evidence type="ECO:0008006" key="3">
    <source>
        <dbReference type="Google" id="ProtNLM"/>
    </source>
</evidence>
<protein>
    <recommendedName>
        <fullName evidence="3">PRD domain-containing protein</fullName>
    </recommendedName>
</protein>
<evidence type="ECO:0000313" key="2">
    <source>
        <dbReference type="Proteomes" id="UP000094741"/>
    </source>
</evidence>
<dbReference type="EMBL" id="AJYQ02000057">
    <property type="protein sequence ID" value="OEE36141.1"/>
    <property type="molecule type" value="Genomic_DNA"/>
</dbReference>
<accession>A0A1E5BH78</accession>
<name>A0A1E5BH78_9VIBR</name>
<dbReference type="Proteomes" id="UP000094741">
    <property type="component" value="Unassembled WGS sequence"/>
</dbReference>
<organism evidence="1 2">
    <name type="scientific">Vibrio genomosp. F10 str. ZF-129</name>
    <dbReference type="NCBI Taxonomy" id="1187848"/>
    <lineage>
        <taxon>Bacteria</taxon>
        <taxon>Pseudomonadati</taxon>
        <taxon>Pseudomonadota</taxon>
        <taxon>Gammaproteobacteria</taxon>
        <taxon>Vibrionales</taxon>
        <taxon>Vibrionaceae</taxon>
        <taxon>Vibrio</taxon>
    </lineage>
</organism>
<dbReference type="OrthoDB" id="6447514at2"/>
<dbReference type="eggNOG" id="ENOG5032T80">
    <property type="taxonomic scope" value="Bacteria"/>
</dbReference>
<reference evidence="1 2" key="1">
    <citation type="journal article" date="2012" name="Science">
        <title>Ecological populations of bacteria act as socially cohesive units of antibiotic production and resistance.</title>
        <authorList>
            <person name="Cordero O.X."/>
            <person name="Wildschutte H."/>
            <person name="Kirkup B."/>
            <person name="Proehl S."/>
            <person name="Ngo L."/>
            <person name="Hussain F."/>
            <person name="Le Roux F."/>
            <person name="Mincer T."/>
            <person name="Polz M.F."/>
        </authorList>
    </citation>
    <scope>NUCLEOTIDE SEQUENCE [LARGE SCALE GENOMIC DNA]</scope>
    <source>
        <strain evidence="1 2">ZF-129</strain>
    </source>
</reference>
<comment type="caution">
    <text evidence="1">The sequence shown here is derived from an EMBL/GenBank/DDBJ whole genome shotgun (WGS) entry which is preliminary data.</text>
</comment>
<proteinExistence type="predicted"/>
<gene>
    <name evidence="1" type="ORF">A1QO_05370</name>
</gene>